<dbReference type="PROSITE" id="PS00463">
    <property type="entry name" value="ZN2_CY6_FUNGAL_1"/>
    <property type="match status" value="1"/>
</dbReference>
<dbReference type="GO" id="GO:0000978">
    <property type="term" value="F:RNA polymerase II cis-regulatory region sequence-specific DNA binding"/>
    <property type="evidence" value="ECO:0007669"/>
    <property type="project" value="TreeGrafter"/>
</dbReference>
<keyword evidence="6" id="KW-0539">Nucleus</keyword>
<dbReference type="Pfam" id="PF04082">
    <property type="entry name" value="Fungal_trans"/>
    <property type="match status" value="1"/>
</dbReference>
<keyword evidence="3" id="KW-0805">Transcription regulation</keyword>
<dbReference type="GO" id="GO:0008270">
    <property type="term" value="F:zinc ion binding"/>
    <property type="evidence" value="ECO:0007669"/>
    <property type="project" value="InterPro"/>
</dbReference>
<evidence type="ECO:0000313" key="10">
    <source>
        <dbReference type="Proteomes" id="UP000325780"/>
    </source>
</evidence>
<dbReference type="Pfam" id="PF00172">
    <property type="entry name" value="Zn_clus"/>
    <property type="match status" value="1"/>
</dbReference>
<feature type="domain" description="Zn(2)-C6 fungal-type" evidence="8">
    <location>
        <begin position="16"/>
        <end position="46"/>
    </location>
</feature>
<keyword evidence="1" id="KW-0479">Metal-binding</keyword>
<dbReference type="EMBL" id="ML742037">
    <property type="protein sequence ID" value="KAE8153572.1"/>
    <property type="molecule type" value="Genomic_DNA"/>
</dbReference>
<evidence type="ECO:0000256" key="2">
    <source>
        <dbReference type="ARBA" id="ARBA00022833"/>
    </source>
</evidence>
<keyword evidence="4" id="KW-0238">DNA-binding</keyword>
<dbReference type="InterPro" id="IPR036864">
    <property type="entry name" value="Zn2-C6_fun-type_DNA-bd_sf"/>
</dbReference>
<dbReference type="PANTHER" id="PTHR31944">
    <property type="entry name" value="HEME-RESPONSIVE ZINC FINGER TRANSCRIPTION FACTOR HAP1"/>
    <property type="match status" value="1"/>
</dbReference>
<evidence type="ECO:0000256" key="7">
    <source>
        <dbReference type="SAM" id="MobiDB-lite"/>
    </source>
</evidence>
<evidence type="ECO:0000256" key="3">
    <source>
        <dbReference type="ARBA" id="ARBA00023015"/>
    </source>
</evidence>
<dbReference type="SMART" id="SM00066">
    <property type="entry name" value="GAL4"/>
    <property type="match status" value="1"/>
</dbReference>
<keyword evidence="5" id="KW-0804">Transcription</keyword>
<dbReference type="InterPro" id="IPR001138">
    <property type="entry name" value="Zn2Cys6_DnaBD"/>
</dbReference>
<evidence type="ECO:0000256" key="4">
    <source>
        <dbReference type="ARBA" id="ARBA00023125"/>
    </source>
</evidence>
<feature type="region of interest" description="Disordered" evidence="7">
    <location>
        <begin position="73"/>
        <end position="118"/>
    </location>
</feature>
<dbReference type="GO" id="GO:0001228">
    <property type="term" value="F:DNA-binding transcription activator activity, RNA polymerase II-specific"/>
    <property type="evidence" value="ECO:0007669"/>
    <property type="project" value="TreeGrafter"/>
</dbReference>
<evidence type="ECO:0000256" key="5">
    <source>
        <dbReference type="ARBA" id="ARBA00023163"/>
    </source>
</evidence>
<evidence type="ECO:0000256" key="6">
    <source>
        <dbReference type="ARBA" id="ARBA00023242"/>
    </source>
</evidence>
<dbReference type="InterPro" id="IPR007219">
    <property type="entry name" value="XnlR_reg_dom"/>
</dbReference>
<accession>A0A5N6U4S4</accession>
<dbReference type="CDD" id="cd00067">
    <property type="entry name" value="GAL4"/>
    <property type="match status" value="1"/>
</dbReference>
<gene>
    <name evidence="9" type="ORF">BDV25DRAFT_149100</name>
</gene>
<dbReference type="SMART" id="SM00906">
    <property type="entry name" value="Fungal_trans"/>
    <property type="match status" value="1"/>
</dbReference>
<reference evidence="9 10" key="1">
    <citation type="submission" date="2019-04" db="EMBL/GenBank/DDBJ databases">
        <title>Friends and foes A comparative genomics study of 23 Aspergillus species from section Flavi.</title>
        <authorList>
            <consortium name="DOE Joint Genome Institute"/>
            <person name="Kjaerbolling I."/>
            <person name="Vesth T."/>
            <person name="Frisvad J.C."/>
            <person name="Nybo J.L."/>
            <person name="Theobald S."/>
            <person name="Kildgaard S."/>
            <person name="Isbrandt T."/>
            <person name="Kuo A."/>
            <person name="Sato A."/>
            <person name="Lyhne E.K."/>
            <person name="Kogle M.E."/>
            <person name="Wiebenga A."/>
            <person name="Kun R.S."/>
            <person name="Lubbers R.J."/>
            <person name="Makela M.R."/>
            <person name="Barry K."/>
            <person name="Chovatia M."/>
            <person name="Clum A."/>
            <person name="Daum C."/>
            <person name="Haridas S."/>
            <person name="He G."/>
            <person name="LaButti K."/>
            <person name="Lipzen A."/>
            <person name="Mondo S."/>
            <person name="Riley R."/>
            <person name="Salamov A."/>
            <person name="Simmons B.A."/>
            <person name="Magnuson J.K."/>
            <person name="Henrissat B."/>
            <person name="Mortensen U.H."/>
            <person name="Larsen T.O."/>
            <person name="Devries R.P."/>
            <person name="Grigoriev I.V."/>
            <person name="Machida M."/>
            <person name="Baker S.E."/>
            <person name="Andersen M.R."/>
        </authorList>
    </citation>
    <scope>NUCLEOTIDE SEQUENCE [LARGE SCALE GENOMIC DNA]</scope>
    <source>
        <strain evidence="9 10">IBT 18842</strain>
    </source>
</reference>
<dbReference type="Proteomes" id="UP000325780">
    <property type="component" value="Unassembled WGS sequence"/>
</dbReference>
<sequence length="765" mass="85024">MTMSESGPRRRRPAVSCTLCRRRKTRCDRKVPCSNCVRSKNAHCVYTSHPSDHPRRPDHGQRTELVFAQADGRNPYLSPVDQPSLSKPSTDAGHAAASIVGSSTNAPTPTSQASGREVEAMKSRIRELEEQLAKATQGAPQASVPAPVVTVSAAVPVVDQSSLTYVDSQLFGETQVITRSIIHKSRMFGQSHWINGIIGLCRDIFEALEPHIVDETSKAISGVQKCKALARVIKSRRTPSWPLSPTSILPSKEVADELVDCYLRTFETVYRVLHVPTFRRDYDALWVSDAEPDIPFIVQLKLVLAIGATIYDEQFSLRASAIQWIYEAQTFISEPAFKSRRSIQFLQTNILLLQARELVNVGADAIWTSAGSLYRSAVYWGLHRDPANLCKRTTYVVEMRRRLWNTIVELNLHTSMLLGAPPSFSLHEYDTALPGNFDDDQLAADAPVPKPDNELTQMSIARALCKTLPVRLAVARFLNDLGSNFTYEEVLRLDAEVRASYKSLCRVLRECNASNGPKSLQFAIRSVDCIMHRYLAALHMPFFPVASRESTYAFSRNVVIETSLKLWNAVCPSSLTVSPRPHDSTQSPYPDDLTRLTVCASGFYRQLGMQAGLSVATELSAQLQQGESLGPVPLRPDLLAILDAMRAWNLRVIEAGDTNIKSYLLTCLVTAQIEGLKRGIGKDQLVESYLQTVEDAEGKCYAILERLAARDQVEGMIGGIDPDAFDISPEGMDDWDFMMTDVLLNQSAVEPTSWMFNEIPQVPLF</sequence>
<keyword evidence="2" id="KW-0862">Zinc</keyword>
<dbReference type="GO" id="GO:0005634">
    <property type="term" value="C:nucleus"/>
    <property type="evidence" value="ECO:0007669"/>
    <property type="project" value="TreeGrafter"/>
</dbReference>
<dbReference type="CDD" id="cd12148">
    <property type="entry name" value="fungal_TF_MHR"/>
    <property type="match status" value="1"/>
</dbReference>
<feature type="compositionally biased region" description="Polar residues" evidence="7">
    <location>
        <begin position="100"/>
        <end position="114"/>
    </location>
</feature>
<keyword evidence="10" id="KW-1185">Reference proteome</keyword>
<proteinExistence type="predicted"/>
<dbReference type="SUPFAM" id="SSF57701">
    <property type="entry name" value="Zn2/Cys6 DNA-binding domain"/>
    <property type="match status" value="1"/>
</dbReference>
<evidence type="ECO:0000259" key="8">
    <source>
        <dbReference type="PROSITE" id="PS50048"/>
    </source>
</evidence>
<name>A0A5N6U4S4_ASPAV</name>
<dbReference type="GO" id="GO:0006351">
    <property type="term" value="P:DNA-templated transcription"/>
    <property type="evidence" value="ECO:0007669"/>
    <property type="project" value="InterPro"/>
</dbReference>
<protein>
    <recommendedName>
        <fullName evidence="8">Zn(2)-C6 fungal-type domain-containing protein</fullName>
    </recommendedName>
</protein>
<dbReference type="PROSITE" id="PS50048">
    <property type="entry name" value="ZN2_CY6_FUNGAL_2"/>
    <property type="match status" value="1"/>
</dbReference>
<dbReference type="Gene3D" id="4.10.240.10">
    <property type="entry name" value="Zn(2)-C6 fungal-type DNA-binding domain"/>
    <property type="match status" value="1"/>
</dbReference>
<evidence type="ECO:0000256" key="1">
    <source>
        <dbReference type="ARBA" id="ARBA00022723"/>
    </source>
</evidence>
<dbReference type="InterPro" id="IPR051430">
    <property type="entry name" value="Fungal_TF_Env_Response"/>
</dbReference>
<dbReference type="AlphaFoldDB" id="A0A5N6U4S4"/>
<dbReference type="PANTHER" id="PTHR31944:SF131">
    <property type="entry name" value="HEME-RESPONSIVE ZINC FINGER TRANSCRIPTION FACTOR HAP1"/>
    <property type="match status" value="1"/>
</dbReference>
<evidence type="ECO:0000313" key="9">
    <source>
        <dbReference type="EMBL" id="KAE8153572.1"/>
    </source>
</evidence>
<organism evidence="9 10">
    <name type="scientific">Aspergillus avenaceus</name>
    <dbReference type="NCBI Taxonomy" id="36643"/>
    <lineage>
        <taxon>Eukaryota</taxon>
        <taxon>Fungi</taxon>
        <taxon>Dikarya</taxon>
        <taxon>Ascomycota</taxon>
        <taxon>Pezizomycotina</taxon>
        <taxon>Eurotiomycetes</taxon>
        <taxon>Eurotiomycetidae</taxon>
        <taxon>Eurotiales</taxon>
        <taxon>Aspergillaceae</taxon>
        <taxon>Aspergillus</taxon>
        <taxon>Aspergillus subgen. Circumdati</taxon>
    </lineage>
</organism>
<dbReference type="OrthoDB" id="4337792at2759"/>